<comment type="caution">
    <text evidence="2">The sequence shown here is derived from an EMBL/GenBank/DDBJ whole genome shotgun (WGS) entry which is preliminary data.</text>
</comment>
<dbReference type="Pfam" id="PF17032">
    <property type="entry name" value="Zn_ribbon_15"/>
    <property type="match status" value="1"/>
</dbReference>
<keyword evidence="3" id="KW-1185">Reference proteome</keyword>
<dbReference type="InterPro" id="IPR031493">
    <property type="entry name" value="Zinc_ribbon_15"/>
</dbReference>
<dbReference type="InParanoid" id="A0A0L1P6C2"/>
<evidence type="ECO:0000313" key="2">
    <source>
        <dbReference type="EMBL" id="KNH48522.1"/>
    </source>
</evidence>
<dbReference type="EMBL" id="AFBI03000068">
    <property type="protein sequence ID" value="KNH48522.1"/>
    <property type="molecule type" value="Genomic_DNA"/>
</dbReference>
<reference evidence="3" key="2">
    <citation type="submission" date="2015-07" db="EMBL/GenBank/DDBJ databases">
        <title>Contrasting host-pathogen interactions and genome evolution in two generalist and specialist microsporidian pathogens of mosquitoes.</title>
        <authorList>
            <consortium name="The Broad Institute Genomics Platform"/>
            <consortium name="The Broad Institute Genome Sequencing Center for Infectious Disease"/>
            <person name="Cuomo C.A."/>
            <person name="Sanscrainte N.D."/>
            <person name="Goldberg J.M."/>
            <person name="Heiman D."/>
            <person name="Young S."/>
            <person name="Zeng Q."/>
            <person name="Becnel J.J."/>
            <person name="Birren B.W."/>
        </authorList>
    </citation>
    <scope>NUCLEOTIDE SEQUENCE [LARGE SCALE GENOMIC DNA]</scope>
    <source>
        <strain evidence="3">USNM 41457</strain>
    </source>
</reference>
<evidence type="ECO:0000259" key="1">
    <source>
        <dbReference type="Pfam" id="PF17032"/>
    </source>
</evidence>
<proteinExistence type="predicted"/>
<dbReference type="VEuPathDB" id="MicrosporidiaDB:EDEG_05095"/>
<accession>A0A0L1P6C2</accession>
<sequence length="100" mass="11694">MGYIPKKMRPRTYIFCNICASLCECVFAKDAYYIVILTFPTFYFYSGREYTACSSCLSKFDELGYVECIQCGLCSHKTFKYCPKCKGQKIYQYSTEFSKQ</sequence>
<protein>
    <recommendedName>
        <fullName evidence="1">Zinc-ribbon 15 domain-containing protein</fullName>
    </recommendedName>
</protein>
<dbReference type="AlphaFoldDB" id="A0A0L1P6C2"/>
<feature type="domain" description="Zinc-ribbon 15" evidence="1">
    <location>
        <begin position="14"/>
        <end position="86"/>
    </location>
</feature>
<organism evidence="2 3">
    <name type="scientific">Edhazardia aedis (strain USNM 41457)</name>
    <name type="common">Microsporidian parasite</name>
    <dbReference type="NCBI Taxonomy" id="1003232"/>
    <lineage>
        <taxon>Eukaryota</taxon>
        <taxon>Fungi</taxon>
        <taxon>Fungi incertae sedis</taxon>
        <taxon>Microsporidia</taxon>
        <taxon>Edhazardia</taxon>
    </lineage>
</organism>
<reference evidence="2 3" key="1">
    <citation type="submission" date="2011-08" db="EMBL/GenBank/DDBJ databases">
        <authorList>
            <person name="Liu Z.J."/>
            <person name="Shi F.L."/>
            <person name="Lu J.Q."/>
            <person name="Li M."/>
            <person name="Wang Z.L."/>
        </authorList>
    </citation>
    <scope>NUCLEOTIDE SEQUENCE [LARGE SCALE GENOMIC DNA]</scope>
    <source>
        <strain evidence="2 3">USNM 41457</strain>
    </source>
</reference>
<name>A0A0L1P6C2_EDHAE</name>
<dbReference type="Proteomes" id="UP000003163">
    <property type="component" value="Unassembled WGS sequence"/>
</dbReference>
<gene>
    <name evidence="2" type="ORF">EDEG_05095</name>
</gene>
<evidence type="ECO:0000313" key="3">
    <source>
        <dbReference type="Proteomes" id="UP000003163"/>
    </source>
</evidence>